<protein>
    <recommendedName>
        <fullName evidence="3">Acetoacetate decarboxylase</fullName>
    </recommendedName>
</protein>
<accession>A0A0S3QSJ9</accession>
<dbReference type="AlphaFoldDB" id="A0A0S3QSJ9"/>
<name>A0A0S3QSJ9_THET7</name>
<gene>
    <name evidence="1" type="ORF">TST_0463</name>
</gene>
<dbReference type="KEGG" id="ttk:TST_0463"/>
<keyword evidence="2" id="KW-1185">Reference proteome</keyword>
<organism evidence="1 2">
    <name type="scientific">Thermosulfidibacter takaii (strain DSM 17441 / JCM 13301 / NBRC 103674 / ABI70S6)</name>
    <dbReference type="NCBI Taxonomy" id="1298851"/>
    <lineage>
        <taxon>Bacteria</taxon>
        <taxon>Pseudomonadati</taxon>
        <taxon>Thermosulfidibacterota</taxon>
        <taxon>Thermosulfidibacteria</taxon>
        <taxon>Thermosulfidibacterales</taxon>
        <taxon>Thermosulfidibacteraceae</taxon>
    </lineage>
</organism>
<dbReference type="STRING" id="1298851.TST_0463"/>
<dbReference type="EMBL" id="AP013035">
    <property type="protein sequence ID" value="BAT71271.1"/>
    <property type="molecule type" value="Genomic_DNA"/>
</dbReference>
<evidence type="ECO:0000313" key="2">
    <source>
        <dbReference type="Proteomes" id="UP000063234"/>
    </source>
</evidence>
<proteinExistence type="predicted"/>
<dbReference type="OrthoDB" id="834556at2"/>
<sequence>MDGFFDKIISYKVTYDTVSFELPILYFREDSFLLFFSASLDKVKSLMPCKDLYPVPLNKNRAVVGIAAFNYTETTIGPYGELGIAIPVVYGKNPIPLIPLLREANDRGFGMLVMHLPVTNKTAMEAGIQEWGYPKFVADMEFTITPEFGQCRLHEGDKHILTLRVPRKGIVRKDNRPLITYSVKDGKLIRTTIPQKAIYLTDLFPPDAHLELGEHPVANFLKEIDIGKKPIASRFYLYRPAILPRGEVVANGVNPIERYRSDKEEGTLTVKYRRIE</sequence>
<dbReference type="InterPro" id="IPR023375">
    <property type="entry name" value="ADC_dom_sf"/>
</dbReference>
<evidence type="ECO:0000313" key="1">
    <source>
        <dbReference type="EMBL" id="BAT71271.1"/>
    </source>
</evidence>
<dbReference type="Pfam" id="PF06314">
    <property type="entry name" value="ADC"/>
    <property type="match status" value="1"/>
</dbReference>
<dbReference type="GO" id="GO:0016829">
    <property type="term" value="F:lyase activity"/>
    <property type="evidence" value="ECO:0007669"/>
    <property type="project" value="InterPro"/>
</dbReference>
<evidence type="ECO:0008006" key="3">
    <source>
        <dbReference type="Google" id="ProtNLM"/>
    </source>
</evidence>
<dbReference type="RefSeq" id="WP_068549190.1">
    <property type="nucleotide sequence ID" value="NZ_AP013035.1"/>
</dbReference>
<dbReference type="Proteomes" id="UP000063234">
    <property type="component" value="Chromosome"/>
</dbReference>
<dbReference type="Gene3D" id="2.40.400.10">
    <property type="entry name" value="Acetoacetate decarboxylase-like"/>
    <property type="match status" value="1"/>
</dbReference>
<dbReference type="InterPro" id="IPR010451">
    <property type="entry name" value="Acetoacetate_decarboxylase"/>
</dbReference>
<reference evidence="2" key="1">
    <citation type="journal article" date="2018" name="Science">
        <title>A primordial and reversible TCA cycle in a facultatively chemolithoautotrophic thermophile.</title>
        <authorList>
            <person name="Nunoura T."/>
            <person name="Chikaraishi Y."/>
            <person name="Izaki R."/>
            <person name="Suwa T."/>
            <person name="Sato T."/>
            <person name="Harada T."/>
            <person name="Mori K."/>
            <person name="Kato Y."/>
            <person name="Miyazaki M."/>
            <person name="Shimamura S."/>
            <person name="Yanagawa K."/>
            <person name="Shuto A."/>
            <person name="Ohkouchi N."/>
            <person name="Fujita N."/>
            <person name="Takaki Y."/>
            <person name="Atomi H."/>
            <person name="Takai K."/>
        </authorList>
    </citation>
    <scope>NUCLEOTIDE SEQUENCE [LARGE SCALE GENOMIC DNA]</scope>
    <source>
        <strain evidence="2">DSM 17441 / JCM 13301 / NBRC 103674 / ABI70S6</strain>
    </source>
</reference>
<dbReference type="SUPFAM" id="SSF160104">
    <property type="entry name" value="Acetoacetate decarboxylase-like"/>
    <property type="match status" value="1"/>
</dbReference>